<feature type="region of interest" description="Disordered" evidence="1">
    <location>
        <begin position="406"/>
        <end position="470"/>
    </location>
</feature>
<dbReference type="InterPro" id="IPR051274">
    <property type="entry name" value="3-5_Exoribonuclease"/>
</dbReference>
<dbReference type="AlphaFoldDB" id="A0A979FS89"/>
<gene>
    <name evidence="3" type="primary">LOC108669902</name>
</gene>
<keyword evidence="2" id="KW-1185">Reference proteome</keyword>
<dbReference type="InterPro" id="IPR036397">
    <property type="entry name" value="RNaseH_sf"/>
</dbReference>
<protein>
    <submittedName>
        <fullName evidence="3">Uncharacterized protein LOC108669902</fullName>
    </submittedName>
</protein>
<feature type="region of interest" description="Disordered" evidence="1">
    <location>
        <begin position="341"/>
        <end position="368"/>
    </location>
</feature>
<evidence type="ECO:0000313" key="3">
    <source>
        <dbReference type="RefSeq" id="XP_047739272.1"/>
    </source>
</evidence>
<dbReference type="GeneID" id="108669902"/>
<proteinExistence type="predicted"/>
<dbReference type="PANTHER" id="PTHR23044:SF61">
    <property type="entry name" value="3'-5' EXORIBONUCLEASE 1-RELATED"/>
    <property type="match status" value="1"/>
</dbReference>
<sequence length="923" mass="101081">MATSAHVKVEEMVAPSDFSHFLVVNVNTFKAPLENHRTSDSSENFLEMVALILNCESLQVESMFHEWGCLPNDHKNISKTFSRCNSNVQAADSIQNVIKTFDLWVRLSMNNEGGKNSPISPDERIIRELKQENTNGVEFINMEPFADAAFDDDLSSTASPLTSSSECISNLGDLVDNFPDQDDFVTNEIGEKRPTFELPSEDNCKDEGLEYTCLELLSTTTKMLTSFWPTTNLKSFLITVWGNWHFQEFLGGKTNCELPSFCREWCDIKVIYRECIDVLPSDVTMPKVMATLGISEEPSSHSSSIAECIHIAKIAARLLSIRANFRPTFSLEIDRQVSSAGAETKRSHTSFPLKPSDETVNASDAPELNSTAEVIDSSPTVGNSVDETQVLVGSVADGIKTTRDQNSILQSTTPTSECVIPSSCGNGTSSRKSCDDKGSENTFVNETSLNESESCPQNKDQPSSSDVSGAQSLVSKSNFVACSQASGPSVDEGKICVTIRAKNAEELRQATPHFDQLSHGALVMPFSSIQKYHVPRGAAYGPLLNSVELDPRSTLYGAPYVNMNYMSSTAARVLAPSLPRYNIHLPVGSSAPDTDYSAGVSSLSGSSAASFCHGIDVKSSSCSYLRDSAAANTCRYVTPTAADASIPVSSSAHTATATLNVPSIKKDTGNSENATSNTESSVPCHDPENHANVADLKDVQQKLEQVTSELNAVRVLLQQNQGYQELQQYQMQQFLRQQQLQQMHEHFFYQQQMQMVRSNAPQPLYYPNKHYNAVNQVNQQNFLGYPIFQYQALPMPVVQHLIPFKPSTASTPVSVEALRAAGDMYSFVPSLPASSSANLHVVRSESSLGVLGVKLLLMVSQPPAERRISSSRYFCEFLASINRVKNGTYFVLHEAASSAVASSPFGGVRILQFHFPWTHTKTS</sequence>
<feature type="compositionally biased region" description="Polar residues" evidence="1">
    <location>
        <begin position="440"/>
        <end position="470"/>
    </location>
</feature>
<dbReference type="PANTHER" id="PTHR23044">
    <property type="entry name" value="3'-5' EXONUCLEASE ERI1-RELATED"/>
    <property type="match status" value="1"/>
</dbReference>
<feature type="compositionally biased region" description="Polar residues" evidence="1">
    <location>
        <begin position="358"/>
        <end position="368"/>
    </location>
</feature>
<dbReference type="Proteomes" id="UP000694843">
    <property type="component" value="Unplaced"/>
</dbReference>
<feature type="region of interest" description="Disordered" evidence="1">
    <location>
        <begin position="659"/>
        <end position="690"/>
    </location>
</feature>
<dbReference type="KEGG" id="hazt:108669902"/>
<name>A0A979FS89_HYAAZ</name>
<dbReference type="GO" id="GO:0003676">
    <property type="term" value="F:nucleic acid binding"/>
    <property type="evidence" value="ECO:0007669"/>
    <property type="project" value="InterPro"/>
</dbReference>
<evidence type="ECO:0000313" key="2">
    <source>
        <dbReference type="Proteomes" id="UP000694843"/>
    </source>
</evidence>
<reference evidence="3" key="1">
    <citation type="submission" date="2025-08" db="UniProtKB">
        <authorList>
            <consortium name="RefSeq"/>
        </authorList>
    </citation>
    <scope>IDENTIFICATION</scope>
    <source>
        <tissue evidence="3">Whole organism</tissue>
    </source>
</reference>
<feature type="compositionally biased region" description="Low complexity" evidence="1">
    <location>
        <begin position="670"/>
        <end position="681"/>
    </location>
</feature>
<feature type="compositionally biased region" description="Polar residues" evidence="1">
    <location>
        <begin position="406"/>
        <end position="416"/>
    </location>
</feature>
<organism evidence="2 3">
    <name type="scientific">Hyalella azteca</name>
    <name type="common">Amphipod</name>
    <dbReference type="NCBI Taxonomy" id="294128"/>
    <lineage>
        <taxon>Eukaryota</taxon>
        <taxon>Metazoa</taxon>
        <taxon>Ecdysozoa</taxon>
        <taxon>Arthropoda</taxon>
        <taxon>Crustacea</taxon>
        <taxon>Multicrustacea</taxon>
        <taxon>Malacostraca</taxon>
        <taxon>Eumalacostraca</taxon>
        <taxon>Peracarida</taxon>
        <taxon>Amphipoda</taxon>
        <taxon>Senticaudata</taxon>
        <taxon>Talitrida</taxon>
        <taxon>Talitroidea</taxon>
        <taxon>Hyalellidae</taxon>
        <taxon>Hyalella</taxon>
    </lineage>
</organism>
<dbReference type="Gene3D" id="3.30.420.10">
    <property type="entry name" value="Ribonuclease H-like superfamily/Ribonuclease H"/>
    <property type="match status" value="1"/>
</dbReference>
<accession>A0A979FS89</accession>
<dbReference type="RefSeq" id="XP_047739272.1">
    <property type="nucleotide sequence ID" value="XM_047883316.1"/>
</dbReference>
<evidence type="ECO:0000256" key="1">
    <source>
        <dbReference type="SAM" id="MobiDB-lite"/>
    </source>
</evidence>